<feature type="non-terminal residue" evidence="1">
    <location>
        <position position="114"/>
    </location>
</feature>
<dbReference type="EMBL" id="LN730067">
    <property type="protein sequence ID" value="CEP13566.1"/>
    <property type="molecule type" value="Genomic_DNA"/>
</dbReference>
<accession>A0A0B7NF34</accession>
<gene>
    <name evidence="1" type="primary">PARPA_07660.1 scaffold 29230</name>
</gene>
<proteinExistence type="predicted"/>
<evidence type="ECO:0000313" key="1">
    <source>
        <dbReference type="EMBL" id="CEP13566.1"/>
    </source>
</evidence>
<organism evidence="1 2">
    <name type="scientific">Parasitella parasitica</name>
    <dbReference type="NCBI Taxonomy" id="35722"/>
    <lineage>
        <taxon>Eukaryota</taxon>
        <taxon>Fungi</taxon>
        <taxon>Fungi incertae sedis</taxon>
        <taxon>Mucoromycota</taxon>
        <taxon>Mucoromycotina</taxon>
        <taxon>Mucoromycetes</taxon>
        <taxon>Mucorales</taxon>
        <taxon>Mucorineae</taxon>
        <taxon>Mucoraceae</taxon>
        <taxon>Parasitella</taxon>
    </lineage>
</organism>
<reference evidence="1 2" key="1">
    <citation type="submission" date="2014-09" db="EMBL/GenBank/DDBJ databases">
        <authorList>
            <person name="Ellenberger Sabrina"/>
        </authorList>
    </citation>
    <scope>NUCLEOTIDE SEQUENCE [LARGE SCALE GENOMIC DNA]</scope>
    <source>
        <strain evidence="1 2">CBS 412.66</strain>
    </source>
</reference>
<sequence length="114" mass="12516">MSTNNVSSAAFYTNIQKSLRAQGKAIKSMSDTLDLLVKLMLPLIPVTETRGTILAEAHTSAYTFKVTTDGRTVAPVSNQEDLFGERTIEVIKANRARNLLSNVETEKDSNKQSL</sequence>
<name>A0A0B7NF34_9FUNG</name>
<dbReference type="AlphaFoldDB" id="A0A0B7NF34"/>
<dbReference type="Proteomes" id="UP000054107">
    <property type="component" value="Unassembled WGS sequence"/>
</dbReference>
<evidence type="ECO:0000313" key="2">
    <source>
        <dbReference type="Proteomes" id="UP000054107"/>
    </source>
</evidence>
<protein>
    <submittedName>
        <fullName evidence="1">Uncharacterized protein</fullName>
    </submittedName>
</protein>
<keyword evidence="2" id="KW-1185">Reference proteome</keyword>